<feature type="compositionally biased region" description="Low complexity" evidence="10">
    <location>
        <begin position="451"/>
        <end position="482"/>
    </location>
</feature>
<dbReference type="OrthoDB" id="6500128at2759"/>
<feature type="transmembrane region" description="Helical" evidence="11">
    <location>
        <begin position="161"/>
        <end position="179"/>
    </location>
</feature>
<dbReference type="InterPro" id="IPR003439">
    <property type="entry name" value="ABC_transporter-like_ATP-bd"/>
</dbReference>
<evidence type="ECO:0000256" key="9">
    <source>
        <dbReference type="SAM" id="Coils"/>
    </source>
</evidence>
<dbReference type="CDD" id="cd03244">
    <property type="entry name" value="ABCC_MRP_domain2"/>
    <property type="match status" value="1"/>
</dbReference>
<dbReference type="InterPro" id="IPR011527">
    <property type="entry name" value="ABC1_TM_dom"/>
</dbReference>
<dbReference type="PROSITE" id="PS00211">
    <property type="entry name" value="ABC_TRANSPORTER_1"/>
    <property type="match status" value="1"/>
</dbReference>
<feature type="transmembrane region" description="Helical" evidence="11">
    <location>
        <begin position="1071"/>
        <end position="1096"/>
    </location>
</feature>
<evidence type="ECO:0000256" key="8">
    <source>
        <dbReference type="ARBA" id="ARBA00023136"/>
    </source>
</evidence>
<dbReference type="InterPro" id="IPR027417">
    <property type="entry name" value="P-loop_NTPase"/>
</dbReference>
<dbReference type="Pfam" id="PF00005">
    <property type="entry name" value="ABC_tran"/>
    <property type="match status" value="2"/>
</dbReference>
<name>J4HYJ0_9APHY</name>
<feature type="compositionally biased region" description="Basic and acidic residues" evidence="10">
    <location>
        <begin position="435"/>
        <end position="447"/>
    </location>
</feature>
<feature type="transmembrane region" description="Helical" evidence="11">
    <location>
        <begin position="1205"/>
        <end position="1229"/>
    </location>
</feature>
<dbReference type="InterPro" id="IPR050173">
    <property type="entry name" value="ABC_transporter_C-like"/>
</dbReference>
<feature type="transmembrane region" description="Helical" evidence="11">
    <location>
        <begin position="385"/>
        <end position="408"/>
    </location>
</feature>
<feature type="transmembrane region" description="Helical" evidence="11">
    <location>
        <begin position="124"/>
        <end position="146"/>
    </location>
</feature>
<dbReference type="GO" id="GO:0005524">
    <property type="term" value="F:ATP binding"/>
    <property type="evidence" value="ECO:0007669"/>
    <property type="project" value="UniProtKB-KW"/>
</dbReference>
<feature type="transmembrane region" description="Helical" evidence="11">
    <location>
        <begin position="1249"/>
        <end position="1269"/>
    </location>
</feature>
<dbReference type="GO" id="GO:0140359">
    <property type="term" value="F:ABC-type transporter activity"/>
    <property type="evidence" value="ECO:0007669"/>
    <property type="project" value="InterPro"/>
</dbReference>
<dbReference type="PROSITE" id="PS50929">
    <property type="entry name" value="ABC_TM1F"/>
    <property type="match status" value="2"/>
</dbReference>
<dbReference type="SUPFAM" id="SSF90123">
    <property type="entry name" value="ABC transporter transmembrane region"/>
    <property type="match status" value="2"/>
</dbReference>
<keyword evidence="8 11" id="KW-0472">Membrane</keyword>
<feature type="transmembrane region" description="Helical" evidence="11">
    <location>
        <begin position="697"/>
        <end position="722"/>
    </location>
</feature>
<dbReference type="FunFam" id="1.20.1560.10:FF:000013">
    <property type="entry name" value="ABC transporter C family member 2"/>
    <property type="match status" value="1"/>
</dbReference>
<organism evidence="14 15">
    <name type="scientific">Fibroporia radiculosa</name>
    <dbReference type="NCBI Taxonomy" id="599839"/>
    <lineage>
        <taxon>Eukaryota</taxon>
        <taxon>Fungi</taxon>
        <taxon>Dikarya</taxon>
        <taxon>Basidiomycota</taxon>
        <taxon>Agaricomycotina</taxon>
        <taxon>Agaricomycetes</taxon>
        <taxon>Polyporales</taxon>
        <taxon>Fibroporiaceae</taxon>
        <taxon>Fibroporia</taxon>
    </lineage>
</organism>
<dbReference type="CDD" id="cd03250">
    <property type="entry name" value="ABCC_MRP_domain1"/>
    <property type="match status" value="1"/>
</dbReference>
<feature type="transmembrane region" description="Helical" evidence="11">
    <location>
        <begin position="1116"/>
        <end position="1140"/>
    </location>
</feature>
<dbReference type="CDD" id="cd18596">
    <property type="entry name" value="ABC_6TM_VMR1_D1_like"/>
    <property type="match status" value="1"/>
</dbReference>
<evidence type="ECO:0000256" key="11">
    <source>
        <dbReference type="SAM" id="Phobius"/>
    </source>
</evidence>
<feature type="transmembrane region" description="Helical" evidence="11">
    <location>
        <begin position="344"/>
        <end position="365"/>
    </location>
</feature>
<keyword evidence="2" id="KW-0813">Transport</keyword>
<keyword evidence="7 11" id="KW-1133">Transmembrane helix</keyword>
<dbReference type="InParanoid" id="J4HYJ0"/>
<feature type="coiled-coil region" evidence="9">
    <location>
        <begin position="1002"/>
        <end position="1039"/>
    </location>
</feature>
<keyword evidence="6" id="KW-0067">ATP-binding</keyword>
<feature type="transmembrane region" description="Helical" evidence="11">
    <location>
        <begin position="549"/>
        <end position="568"/>
    </location>
</feature>
<evidence type="ECO:0000256" key="6">
    <source>
        <dbReference type="ARBA" id="ARBA00022840"/>
    </source>
</evidence>
<evidence type="ECO:0000313" key="15">
    <source>
        <dbReference type="Proteomes" id="UP000006352"/>
    </source>
</evidence>
<evidence type="ECO:0000256" key="7">
    <source>
        <dbReference type="ARBA" id="ARBA00022989"/>
    </source>
</evidence>
<dbReference type="HOGENOM" id="CLU_000604_27_6_1"/>
<dbReference type="SUPFAM" id="SSF52540">
    <property type="entry name" value="P-loop containing nucleoside triphosphate hydrolases"/>
    <property type="match status" value="2"/>
</dbReference>
<dbReference type="GO" id="GO:0016020">
    <property type="term" value="C:membrane"/>
    <property type="evidence" value="ECO:0007669"/>
    <property type="project" value="UniProtKB-SubCell"/>
</dbReference>
<dbReference type="SMART" id="SM00382">
    <property type="entry name" value="AAA"/>
    <property type="match status" value="2"/>
</dbReference>
<dbReference type="STRING" id="599839.J4HYJ0"/>
<evidence type="ECO:0000256" key="1">
    <source>
        <dbReference type="ARBA" id="ARBA00004141"/>
    </source>
</evidence>
<evidence type="ECO:0000256" key="3">
    <source>
        <dbReference type="ARBA" id="ARBA00022692"/>
    </source>
</evidence>
<dbReference type="GO" id="GO:0016887">
    <property type="term" value="F:ATP hydrolysis activity"/>
    <property type="evidence" value="ECO:0007669"/>
    <property type="project" value="InterPro"/>
</dbReference>
<feature type="domain" description="ABC transporter" evidence="12">
    <location>
        <begin position="770"/>
        <end position="1014"/>
    </location>
</feature>
<feature type="domain" description="ABC transmembrane type-1" evidence="13">
    <location>
        <begin position="1078"/>
        <end position="1361"/>
    </location>
</feature>
<feature type="transmembrane region" description="Helical" evidence="11">
    <location>
        <begin position="229"/>
        <end position="249"/>
    </location>
</feature>
<feature type="transmembrane region" description="Helical" evidence="11">
    <location>
        <begin position="1299"/>
        <end position="1320"/>
    </location>
</feature>
<evidence type="ECO:0000313" key="14">
    <source>
        <dbReference type="EMBL" id="CCM03907.1"/>
    </source>
</evidence>
<keyword evidence="9" id="KW-0175">Coiled coil</keyword>
<proteinExistence type="predicted"/>
<reference evidence="14 15" key="1">
    <citation type="journal article" date="2012" name="Appl. Environ. Microbiol.">
        <title>Short-read sequencing for genomic analysis of the brown rot fungus Fibroporia radiculosa.</title>
        <authorList>
            <person name="Tang J.D."/>
            <person name="Perkins A.D."/>
            <person name="Sonstegard T.S."/>
            <person name="Schroeder S.G."/>
            <person name="Burgess S.C."/>
            <person name="Diehl S.V."/>
        </authorList>
    </citation>
    <scope>NUCLEOTIDE SEQUENCE [LARGE SCALE GENOMIC DNA]</scope>
    <source>
        <strain evidence="14 15">TFFH 294</strain>
    </source>
</reference>
<dbReference type="Proteomes" id="UP000006352">
    <property type="component" value="Unassembled WGS sequence"/>
</dbReference>
<feature type="domain" description="ABC transmembrane type-1" evidence="13">
    <location>
        <begin position="345"/>
        <end position="727"/>
    </location>
</feature>
<dbReference type="EMBL" id="HE797133">
    <property type="protein sequence ID" value="CCM03907.1"/>
    <property type="molecule type" value="Genomic_DNA"/>
</dbReference>
<evidence type="ECO:0000256" key="10">
    <source>
        <dbReference type="SAM" id="MobiDB-lite"/>
    </source>
</evidence>
<comment type="subcellular location">
    <subcellularLocation>
        <location evidence="1">Membrane</location>
        <topology evidence="1">Multi-pass membrane protein</topology>
    </subcellularLocation>
</comment>
<feature type="region of interest" description="Disordered" evidence="10">
    <location>
        <begin position="435"/>
        <end position="526"/>
    </location>
</feature>
<evidence type="ECO:0000256" key="2">
    <source>
        <dbReference type="ARBA" id="ARBA00022448"/>
    </source>
</evidence>
<keyword evidence="4" id="KW-0677">Repeat</keyword>
<feature type="compositionally biased region" description="Basic and acidic residues" evidence="10">
    <location>
        <begin position="510"/>
        <end position="525"/>
    </location>
</feature>
<dbReference type="InterPro" id="IPR036640">
    <property type="entry name" value="ABC1_TM_sf"/>
</dbReference>
<dbReference type="FunFam" id="3.40.50.300:FF:000973">
    <property type="entry name" value="Multidrug resistance-associated protein 4"/>
    <property type="match status" value="1"/>
</dbReference>
<dbReference type="InterPro" id="IPR003593">
    <property type="entry name" value="AAA+_ATPase"/>
</dbReference>
<dbReference type="CDD" id="cd18604">
    <property type="entry name" value="ABC_6TM_VMR1_D2_like"/>
    <property type="match status" value="1"/>
</dbReference>
<dbReference type="PANTHER" id="PTHR24223">
    <property type="entry name" value="ATP-BINDING CASSETTE SUB-FAMILY C"/>
    <property type="match status" value="1"/>
</dbReference>
<feature type="domain" description="ABC transporter" evidence="12">
    <location>
        <begin position="1390"/>
        <end position="1627"/>
    </location>
</feature>
<protein>
    <submittedName>
        <fullName evidence="14">Uncharacterized protein</fullName>
    </submittedName>
</protein>
<dbReference type="GeneID" id="24098818"/>
<gene>
    <name evidence="14" type="ORF">FIBRA_06058</name>
</gene>
<accession>J4HYJ0</accession>
<evidence type="ECO:0000256" key="4">
    <source>
        <dbReference type="ARBA" id="ARBA00022737"/>
    </source>
</evidence>
<keyword evidence="15" id="KW-1185">Reference proteome</keyword>
<dbReference type="InterPro" id="IPR017871">
    <property type="entry name" value="ABC_transporter-like_CS"/>
</dbReference>
<evidence type="ECO:0000259" key="13">
    <source>
        <dbReference type="PROSITE" id="PS50929"/>
    </source>
</evidence>
<evidence type="ECO:0000259" key="12">
    <source>
        <dbReference type="PROSITE" id="PS50893"/>
    </source>
</evidence>
<dbReference type="FunFam" id="3.40.50.300:FF:000838">
    <property type="entry name" value="ABC multidrug transporter (Eurofung)"/>
    <property type="match status" value="1"/>
</dbReference>
<keyword evidence="3 11" id="KW-0812">Transmembrane</keyword>
<keyword evidence="5" id="KW-0547">Nucleotide-binding</keyword>
<dbReference type="Gene3D" id="1.20.1560.10">
    <property type="entry name" value="ABC transporter type 1, transmembrane domain"/>
    <property type="match status" value="2"/>
</dbReference>
<feature type="transmembrane region" description="Helical" evidence="11">
    <location>
        <begin position="574"/>
        <end position="594"/>
    </location>
</feature>
<feature type="transmembrane region" description="Helical" evidence="11">
    <location>
        <begin position="191"/>
        <end position="209"/>
    </location>
</feature>
<dbReference type="PANTHER" id="PTHR24223:SF356">
    <property type="entry name" value="ATP-BINDING CASSETTE TRANSPORTER ABC4"/>
    <property type="match status" value="1"/>
</dbReference>
<dbReference type="FunCoup" id="J4HYJ0">
    <property type="interactions" value="37"/>
</dbReference>
<dbReference type="PROSITE" id="PS50893">
    <property type="entry name" value="ABC_TRANSPORTER_2"/>
    <property type="match status" value="2"/>
</dbReference>
<dbReference type="Gene3D" id="3.40.50.300">
    <property type="entry name" value="P-loop containing nucleotide triphosphate hydrolases"/>
    <property type="match status" value="2"/>
</dbReference>
<dbReference type="RefSeq" id="XP_012183190.1">
    <property type="nucleotide sequence ID" value="XM_012327800.1"/>
</dbReference>
<dbReference type="Pfam" id="PF00664">
    <property type="entry name" value="ABC_membrane"/>
    <property type="match status" value="2"/>
</dbReference>
<feature type="transmembrane region" description="Helical" evidence="11">
    <location>
        <begin position="656"/>
        <end position="677"/>
    </location>
</feature>
<feature type="transmembrane region" description="Helical" evidence="11">
    <location>
        <begin position="57"/>
        <end position="77"/>
    </location>
</feature>
<sequence length="1646" mass="181121">MPAWIAERQSDYYDLGEGAMADVEAQVVLGPVAVGSSGWTMMAMQSLGGNSYFLDTLAIPSYVACASVLALLSQFALQKVRTKRNAEKHNRGTETGDEGVAAEVAETTVADAQPVDATIRIFNFVRLTACLSLLGMTIFTAYLAAWGDATDVQPTAISNSVWLQIALCATYIYSSLLALHSVLAPPSTTGTTTRHLTLILVSTWLVYIYRDVWPLATVLLTPLDAAEGMLLWAKFSMLTLTAVLIPLFVPRRYVPLDPNNPSLTPAPEQTASIASLSMYFFLDKTVLEAYQVEHLPLERLPPLGDYDGASNLMKRSFPELDPFQSSKKGRHILWGFLRVFRLDVIMMCIMLTLLTLARFASPLGIRNLLWYLESDGADVFVRPWLWIAWLFFGPVLGTVFDSWFAYIWTRTLVRMEAILTQLVFDHALRMRVKADAASDSETKEKEQPQVGVSPDAASGSGSGSSEQDDAASTTTLTADIDAGSTQGKQKAKAPSEDGNAASAQGPPAKGKKDDKSDEGKEEDMGKNAVGKVNNLITTDVGALMMGQGVFYFAVQIPLQIVLCVWFLYDILGVSAFAGLVVIIATLPLPGVVANKSGSVQEEKMKKTDARVQSVTDSLGVIRMVKLFGWESRLTQQLTEKRETELKWIMRTKLWDILIQSMNHVIPLMTMLITFVTYVSDSSTSFAQPAFETETFPAASTVFSSMAVFEMFSMQLGLIFGFLPGIVRVRVALDRINEFMHKTELLDNFGEEPAMRTELTLLVPNMHADAIGFRNASFTWTNDQIDSNPSTPGALRRNFILRIEDELHFQRGSINLIVGPTGSGKTSLLMALLGEMHYIPAGPDSFYNLPRSGGIAYAAQESWVQNETIRDNILFGTPYDEERYHKVITQCGLQRDLDLFDAGDQTEVGEKGITLSGGQKARVTLARAVYSTAEILLLDDVLAALDVHTARWIVEKCFKGDLIQGRTVLLVTHNVTITNPISQFVVSLAGGRISSQGSLLSALEHDQKLAAEVAEERQALEKAEMDIQEEKQEEEAKKIVGKLVVAEEIAVGHVGWPAMRFYLASWGGKHRILFWTGCLSLLVVTELAYNAQIWYLGYWAKQYEINDASRVNTLSYIGVYAIVILISALTDVVFALVNAVGIQRASRKIHKDLITSVLGTTLRWLDKTPASRIITRCTQDMDSIDTTVGQFTGILMNMTMCMLVKLVAVVAMSPIFVFPGTFLAAAGTWMGQVYMKAQLSVKREISNARAPVLGLFGAAFTGLISIRAYGAQDLFRKESFKRIDKYTRASRTFNNLNRWISVRIDVLGAMFSTSLAAYLVYGGSSASDTGFTLNMAVGFSNLILHVVRMYNMLEVAGNSLERVKQYLEIEQEPKPTEHGVPPAYWPASGGLRVQSLSARYSPDGPRVLEDISFEIKSGERVGIVGRTGSGKSSLTLALLRCILTEGKVYYDGIPTDSINLDALRSHVTIIPQVPELLSGTLRQNLDPFERYDDVILNDALRSAGLFALQTDIDENIITLDTHISSGGSNLSVGQRQILALARAIVRQSKLLILDEATSAIDYATDTVIQESLRKELDKGVTVLTIAHRLQTIMDADKIMVLDAGRIVEFGKPDILLKDEKSLLRALVDESGDREKLYAIAGSCRTLI</sequence>
<evidence type="ECO:0000256" key="5">
    <source>
        <dbReference type="ARBA" id="ARBA00022741"/>
    </source>
</evidence>